<dbReference type="Pfam" id="PF00106">
    <property type="entry name" value="adh_short"/>
    <property type="match status" value="1"/>
</dbReference>
<proteinExistence type="inferred from homology"/>
<evidence type="ECO:0000313" key="4">
    <source>
        <dbReference type="Proteomes" id="UP001161757"/>
    </source>
</evidence>
<dbReference type="EMBL" id="JAJGCB010000013">
    <property type="protein sequence ID" value="KAJ8989558.1"/>
    <property type="molecule type" value="Genomic_DNA"/>
</dbReference>
<dbReference type="Gene3D" id="3.40.50.720">
    <property type="entry name" value="NAD(P)-binding Rossmann-like Domain"/>
    <property type="match status" value="1"/>
</dbReference>
<protein>
    <recommendedName>
        <fullName evidence="5">Short chain dehydrogenase/reductase</fullName>
    </recommendedName>
</protein>
<keyword evidence="2" id="KW-0560">Oxidoreductase</keyword>
<gene>
    <name evidence="3" type="ORF">HRR80_006285</name>
</gene>
<name>A0AAN6EQP7_EXODE</name>
<dbReference type="AlphaFoldDB" id="A0AAN6EQP7"/>
<dbReference type="PRINTS" id="PR00081">
    <property type="entry name" value="GDHRDH"/>
</dbReference>
<dbReference type="InterPro" id="IPR002347">
    <property type="entry name" value="SDR_fam"/>
</dbReference>
<evidence type="ECO:0008006" key="5">
    <source>
        <dbReference type="Google" id="ProtNLM"/>
    </source>
</evidence>
<evidence type="ECO:0000313" key="3">
    <source>
        <dbReference type="EMBL" id="KAJ8989558.1"/>
    </source>
</evidence>
<reference evidence="3" key="1">
    <citation type="submission" date="2023-01" db="EMBL/GenBank/DDBJ databases">
        <title>Exophiala dermititidis isolated from Cystic Fibrosis Patient.</title>
        <authorList>
            <person name="Kurbessoian T."/>
            <person name="Crocker A."/>
            <person name="Murante D."/>
            <person name="Hogan D.A."/>
            <person name="Stajich J.E."/>
        </authorList>
    </citation>
    <scope>NUCLEOTIDE SEQUENCE</scope>
    <source>
        <strain evidence="3">Ex8</strain>
    </source>
</reference>
<organism evidence="3 4">
    <name type="scientific">Exophiala dermatitidis</name>
    <name type="common">Black yeast-like fungus</name>
    <name type="synonym">Wangiella dermatitidis</name>
    <dbReference type="NCBI Taxonomy" id="5970"/>
    <lineage>
        <taxon>Eukaryota</taxon>
        <taxon>Fungi</taxon>
        <taxon>Dikarya</taxon>
        <taxon>Ascomycota</taxon>
        <taxon>Pezizomycotina</taxon>
        <taxon>Eurotiomycetes</taxon>
        <taxon>Chaetothyriomycetidae</taxon>
        <taxon>Chaetothyriales</taxon>
        <taxon>Herpotrichiellaceae</taxon>
        <taxon>Exophiala</taxon>
    </lineage>
</organism>
<dbReference type="GO" id="GO:0016491">
    <property type="term" value="F:oxidoreductase activity"/>
    <property type="evidence" value="ECO:0007669"/>
    <property type="project" value="UniProtKB-KW"/>
</dbReference>
<sequence length="314" mass="34065">MQPYTNQGPVNCDIDFDASNIKGKTAVVTGGANGIGEAYVRALVNAGASVVIADLDEEEGRKLEQELGSSVKFVKCNATVWSDQLAVFKKSLSLSPSGRIDIVIANAGIAGGDSVYFTDVEAEEPEEPRLNVLGVNLTAVMYTTKLALHYFRRQNAMNRGEPLDQVLVLQGSLAGYVGLPGAPQYQASKYGLRGVFKSLRLTEWQHNIRVGYIAPWFIETKIMSEAVLDHLKNANTQFATVDDAASALLRIVADKSIHGRSLAILPRSLAPRGYVDLCDDDQEGTLLYKLQEAASKGTHRSSLSAESQKTSTQW</sequence>
<evidence type="ECO:0000256" key="1">
    <source>
        <dbReference type="ARBA" id="ARBA00006484"/>
    </source>
</evidence>
<comment type="caution">
    <text evidence="3">The sequence shown here is derived from an EMBL/GenBank/DDBJ whole genome shotgun (WGS) entry which is preliminary data.</text>
</comment>
<evidence type="ECO:0000256" key="2">
    <source>
        <dbReference type="ARBA" id="ARBA00023002"/>
    </source>
</evidence>
<comment type="similarity">
    <text evidence="1">Belongs to the short-chain dehydrogenases/reductases (SDR) family.</text>
</comment>
<accession>A0AAN6EQP7</accession>
<dbReference type="SUPFAM" id="SSF51735">
    <property type="entry name" value="NAD(P)-binding Rossmann-fold domains"/>
    <property type="match status" value="1"/>
</dbReference>
<dbReference type="PANTHER" id="PTHR43180">
    <property type="entry name" value="3-OXOACYL-(ACYL-CARRIER-PROTEIN) REDUCTASE (AFU_ORTHOLOGUE AFUA_6G11210)"/>
    <property type="match status" value="1"/>
</dbReference>
<dbReference type="PANTHER" id="PTHR43180:SF31">
    <property type="entry name" value="CHAIN DEHYDROGENASE_REDUCTASE, PUTATIVE (AFU_ORTHOLOGUE AFUA_2G16570)-RELATED"/>
    <property type="match status" value="1"/>
</dbReference>
<dbReference type="Proteomes" id="UP001161757">
    <property type="component" value="Unassembled WGS sequence"/>
</dbReference>
<dbReference type="InterPro" id="IPR036291">
    <property type="entry name" value="NAD(P)-bd_dom_sf"/>
</dbReference>